<dbReference type="GO" id="GO:0005634">
    <property type="term" value="C:nucleus"/>
    <property type="evidence" value="ECO:0007669"/>
    <property type="project" value="TreeGrafter"/>
</dbReference>
<evidence type="ECO:0008006" key="4">
    <source>
        <dbReference type="Google" id="ProtNLM"/>
    </source>
</evidence>
<dbReference type="EMBL" id="NJET01000115">
    <property type="protein sequence ID" value="PHH61124.1"/>
    <property type="molecule type" value="Genomic_DNA"/>
</dbReference>
<dbReference type="InterPro" id="IPR010516">
    <property type="entry name" value="SAP18"/>
</dbReference>
<evidence type="ECO:0000313" key="2">
    <source>
        <dbReference type="EMBL" id="PHH61124.1"/>
    </source>
</evidence>
<dbReference type="PANTHER" id="PTHR13082:SF0">
    <property type="entry name" value="HISTONE DEACETYLASE COMPLEX SUBUNIT SAP18"/>
    <property type="match status" value="1"/>
</dbReference>
<protein>
    <recommendedName>
        <fullName evidence="4">Histone deacetylase complex subunit SAP18</fullName>
    </recommendedName>
</protein>
<dbReference type="AlphaFoldDB" id="A0A2C5Y2C7"/>
<comment type="caution">
    <text evidence="2">The sequence shown here is derived from an EMBL/GenBank/DDBJ whole genome shotgun (WGS) entry which is preliminary data.</text>
</comment>
<comment type="similarity">
    <text evidence="1">Belongs to the SAP18 family.</text>
</comment>
<dbReference type="STRING" id="1399860.A0A2C5Y2C7"/>
<sequence length="115" mass="12699">MASSSEESDHDPPAPSFISLFYRTGAFHRLDDFAYPSTLSHVTIYAWPDCTLDELAMDLAAAKASALPFPAIGTRIVFQLVYPDLRGTSAASSSAKVDLVRRQRLVQKTKSLERH</sequence>
<reference evidence="2 3" key="1">
    <citation type="submission" date="2017-06" db="EMBL/GenBank/DDBJ databases">
        <title>Ant-infecting Ophiocordyceps genomes reveal a high diversity of potential behavioral manipulation genes and a possible major role for enterotoxins.</title>
        <authorList>
            <person name="De Bekker C."/>
            <person name="Evans H.C."/>
            <person name="Brachmann A."/>
            <person name="Hughes D.P."/>
        </authorList>
    </citation>
    <scope>NUCLEOTIDE SEQUENCE [LARGE SCALE GENOMIC DNA]</scope>
    <source>
        <strain evidence="2 3">Map64</strain>
    </source>
</reference>
<dbReference type="OrthoDB" id="440566at2759"/>
<accession>A0A2C5Y2C7</accession>
<dbReference type="PANTHER" id="PTHR13082">
    <property type="entry name" value="SAP18"/>
    <property type="match status" value="1"/>
</dbReference>
<dbReference type="Proteomes" id="UP000226192">
    <property type="component" value="Unassembled WGS sequence"/>
</dbReference>
<dbReference type="InterPro" id="IPR042534">
    <property type="entry name" value="SAP18_sf"/>
</dbReference>
<evidence type="ECO:0000313" key="3">
    <source>
        <dbReference type="Proteomes" id="UP000226192"/>
    </source>
</evidence>
<gene>
    <name evidence="2" type="ORF">CDD81_741</name>
</gene>
<proteinExistence type="inferred from homology"/>
<evidence type="ECO:0000256" key="1">
    <source>
        <dbReference type="ARBA" id="ARBA00009143"/>
    </source>
</evidence>
<dbReference type="Pfam" id="PF06487">
    <property type="entry name" value="SAP18"/>
    <property type="match status" value="1"/>
</dbReference>
<name>A0A2C5Y2C7_9HYPO</name>
<keyword evidence="3" id="KW-1185">Reference proteome</keyword>
<dbReference type="Gene3D" id="3.10.20.550">
    <property type="entry name" value="ASAP complex, SAP18 subunit"/>
    <property type="match status" value="1"/>
</dbReference>
<organism evidence="2 3">
    <name type="scientific">Ophiocordyceps australis</name>
    <dbReference type="NCBI Taxonomy" id="1399860"/>
    <lineage>
        <taxon>Eukaryota</taxon>
        <taxon>Fungi</taxon>
        <taxon>Dikarya</taxon>
        <taxon>Ascomycota</taxon>
        <taxon>Pezizomycotina</taxon>
        <taxon>Sordariomycetes</taxon>
        <taxon>Hypocreomycetidae</taxon>
        <taxon>Hypocreales</taxon>
        <taxon>Ophiocordycipitaceae</taxon>
        <taxon>Ophiocordyceps</taxon>
    </lineage>
</organism>